<feature type="chain" id="PRO_5017083112" evidence="2">
    <location>
        <begin position="30"/>
        <end position="299"/>
    </location>
</feature>
<evidence type="ECO:0000256" key="1">
    <source>
        <dbReference type="ARBA" id="ARBA00022801"/>
    </source>
</evidence>
<reference evidence="4 5" key="1">
    <citation type="submission" date="2018-07" db="EMBL/GenBank/DDBJ databases">
        <title>Genomic Encyclopedia of Type Strains, Phase IV (KMG-IV): sequencing the most valuable type-strain genomes for metagenomic binning, comparative biology and taxonomic classification.</title>
        <authorList>
            <person name="Goeker M."/>
        </authorList>
    </citation>
    <scope>NUCLEOTIDE SEQUENCE [LARGE SCALE GENOMIC DNA]</scope>
    <source>
        <strain evidence="4 5">DSM 21634</strain>
    </source>
</reference>
<dbReference type="EMBL" id="QPJK01000008">
    <property type="protein sequence ID" value="RCW67850.1"/>
    <property type="molecule type" value="Genomic_DNA"/>
</dbReference>
<dbReference type="InterPro" id="IPR050114">
    <property type="entry name" value="UPF0173_UPF0282_UlaG_hydrolase"/>
</dbReference>
<dbReference type="PANTHER" id="PTHR43546">
    <property type="entry name" value="UPF0173 METAL-DEPENDENT HYDROLASE MJ1163-RELATED"/>
    <property type="match status" value="1"/>
</dbReference>
<dbReference type="Gene3D" id="3.60.15.10">
    <property type="entry name" value="Ribonuclease Z/Hydroxyacylglutathione hydrolase-like"/>
    <property type="match status" value="1"/>
</dbReference>
<sequence>MSMKELIRKYASLLIAGFIAAGAAASASAESAPAPSAGTKSFVLQQIRNATIKIDYGDVRFLVDPMLAKKGSYPAAPGSFNSEIRNPTVDLPIPLEKVIDVDAVIVTHLHFDHWDNEAKERIPKDMPIFAQNDEDARTIRGSGFRDVRVLNEATEFKGVRLIKTSGQHGSDAAMAVRGKLLGTVSGVVFQRPGFKSLYVAGDTVWNTHVQDALATYHPDVIVLNAGYVRFNDIDGAIIMGKEDLYRVNQAAPGAYIVAVHLESLNHATQSRQELKDYIKEKSLDPQRVLVPDDGESYSF</sequence>
<keyword evidence="2" id="KW-0732">Signal</keyword>
<dbReference type="OrthoDB" id="9803916at2"/>
<evidence type="ECO:0000256" key="2">
    <source>
        <dbReference type="SAM" id="SignalP"/>
    </source>
</evidence>
<proteinExistence type="predicted"/>
<dbReference type="RefSeq" id="WP_114470467.1">
    <property type="nucleotide sequence ID" value="NZ_QPJK01000008.1"/>
</dbReference>
<accession>A0A368XIK9</accession>
<dbReference type="PANTHER" id="PTHR43546:SF9">
    <property type="entry name" value="L-ASCORBATE-6-PHOSPHATE LACTONASE ULAG-RELATED"/>
    <property type="match status" value="1"/>
</dbReference>
<dbReference type="InterPro" id="IPR001279">
    <property type="entry name" value="Metallo-B-lactamas"/>
</dbReference>
<name>A0A368XIK9_9BURK</name>
<evidence type="ECO:0000259" key="3">
    <source>
        <dbReference type="Pfam" id="PF12706"/>
    </source>
</evidence>
<protein>
    <submittedName>
        <fullName evidence="4">L-ascorbate metabolism protein UlaG (Beta-lactamase superfamily)</fullName>
    </submittedName>
</protein>
<organism evidence="4 5">
    <name type="scientific">Pseudorhodoferax soli</name>
    <dbReference type="NCBI Taxonomy" id="545864"/>
    <lineage>
        <taxon>Bacteria</taxon>
        <taxon>Pseudomonadati</taxon>
        <taxon>Pseudomonadota</taxon>
        <taxon>Betaproteobacteria</taxon>
        <taxon>Burkholderiales</taxon>
        <taxon>Comamonadaceae</taxon>
    </lineage>
</organism>
<dbReference type="AlphaFoldDB" id="A0A368XIK9"/>
<keyword evidence="1" id="KW-0378">Hydrolase</keyword>
<feature type="signal peptide" evidence="2">
    <location>
        <begin position="1"/>
        <end position="29"/>
    </location>
</feature>
<dbReference type="GO" id="GO:0016787">
    <property type="term" value="F:hydrolase activity"/>
    <property type="evidence" value="ECO:0007669"/>
    <property type="project" value="UniProtKB-KW"/>
</dbReference>
<evidence type="ECO:0000313" key="5">
    <source>
        <dbReference type="Proteomes" id="UP000252884"/>
    </source>
</evidence>
<feature type="domain" description="Metallo-beta-lactamase" evidence="3">
    <location>
        <begin position="60"/>
        <end position="260"/>
    </location>
</feature>
<dbReference type="Proteomes" id="UP000252884">
    <property type="component" value="Unassembled WGS sequence"/>
</dbReference>
<keyword evidence="5" id="KW-1185">Reference proteome</keyword>
<comment type="caution">
    <text evidence="4">The sequence shown here is derived from an EMBL/GenBank/DDBJ whole genome shotgun (WGS) entry which is preliminary data.</text>
</comment>
<dbReference type="SUPFAM" id="SSF56281">
    <property type="entry name" value="Metallo-hydrolase/oxidoreductase"/>
    <property type="match status" value="1"/>
</dbReference>
<gene>
    <name evidence="4" type="ORF">DES41_10823</name>
</gene>
<evidence type="ECO:0000313" key="4">
    <source>
        <dbReference type="EMBL" id="RCW67850.1"/>
    </source>
</evidence>
<dbReference type="InterPro" id="IPR036866">
    <property type="entry name" value="RibonucZ/Hydroxyglut_hydro"/>
</dbReference>
<dbReference type="Pfam" id="PF12706">
    <property type="entry name" value="Lactamase_B_2"/>
    <property type="match status" value="1"/>
</dbReference>